<keyword evidence="1" id="KW-0812">Transmembrane</keyword>
<evidence type="ECO:0000256" key="1">
    <source>
        <dbReference type="SAM" id="Phobius"/>
    </source>
</evidence>
<accession>A0A650AMU1</accession>
<sequence length="56" mass="6962">MPQLDLTWFLFNFILAWSFIFLINIILTNQNWFNNNEDNNIITKTNQKKNNQQWNW</sequence>
<feature type="transmembrane region" description="Helical" evidence="1">
    <location>
        <begin position="6"/>
        <end position="27"/>
    </location>
</feature>
<dbReference type="AlphaFoldDB" id="A0A650AMU1"/>
<keyword evidence="1" id="KW-1133">Transmembrane helix</keyword>
<name>A0A650AMU1_9ECHN</name>
<protein>
    <submittedName>
        <fullName evidence="2">ATP synthase F0 subunit 8</fullName>
    </submittedName>
</protein>
<reference evidence="2" key="1">
    <citation type="journal article" date="2019" name="Mitochondrial DNA Part B Resour">
        <title>The complete mitochondrial genome and phylogenetic analysis of Acaudina molpdioides.</title>
        <authorList>
            <person name="Wang G."/>
            <person name="Li X."/>
            <person name="Wang J."/>
            <person name="Zhang J."/>
            <person name="Liu W."/>
            <person name="Lu C."/>
            <person name="Guo Y."/>
            <person name="Dong B."/>
        </authorList>
    </citation>
    <scope>NUCLEOTIDE SEQUENCE</scope>
</reference>
<geneLocation type="mitochondrion" evidence="2"/>
<keyword evidence="1" id="KW-0472">Membrane</keyword>
<organism evidence="2">
    <name type="scientific">Acaudina molpadioides</name>
    <dbReference type="NCBI Taxonomy" id="545769"/>
    <lineage>
        <taxon>Eukaryota</taxon>
        <taxon>Metazoa</taxon>
        <taxon>Echinodermata</taxon>
        <taxon>Eleutherozoa</taxon>
        <taxon>Echinozoa</taxon>
        <taxon>Holothuroidea</taxon>
        <taxon>Apodacea</taxon>
        <taxon>Molpadida</taxon>
        <taxon>Caudinidae</taxon>
        <taxon>Acaudina</taxon>
    </lineage>
</organism>
<dbReference type="EMBL" id="MK050109">
    <property type="protein sequence ID" value="QGN74728.1"/>
    <property type="molecule type" value="Genomic_DNA"/>
</dbReference>
<proteinExistence type="predicted"/>
<evidence type="ECO:0000313" key="2">
    <source>
        <dbReference type="EMBL" id="QGN74728.1"/>
    </source>
</evidence>
<gene>
    <name evidence="2" type="primary">ATP8</name>
</gene>
<keyword evidence="2" id="KW-0496">Mitochondrion</keyword>